<dbReference type="InterPro" id="IPR000447">
    <property type="entry name" value="G3P_DH_FAD-dep"/>
</dbReference>
<protein>
    <recommendedName>
        <fullName evidence="5 11">Glycerol-3-phosphate dehydrogenase</fullName>
        <ecNumber evidence="5 11">1.1.5.3</ecNumber>
    </recommendedName>
</protein>
<dbReference type="PROSITE" id="PS00977">
    <property type="entry name" value="FAD_G3PDH_1"/>
    <property type="match status" value="1"/>
</dbReference>
<comment type="catalytic activity">
    <reaction evidence="11">
        <text>a quinone + sn-glycerol 3-phosphate = dihydroxyacetone phosphate + a quinol</text>
        <dbReference type="Rhea" id="RHEA:18977"/>
        <dbReference type="ChEBI" id="CHEBI:24646"/>
        <dbReference type="ChEBI" id="CHEBI:57597"/>
        <dbReference type="ChEBI" id="CHEBI:57642"/>
        <dbReference type="ChEBI" id="CHEBI:132124"/>
        <dbReference type="EC" id="1.1.5.3"/>
    </reaction>
</comment>
<evidence type="ECO:0000256" key="3">
    <source>
        <dbReference type="ARBA" id="ARBA00005157"/>
    </source>
</evidence>
<keyword evidence="12" id="KW-0732">Signal</keyword>
<accession>A0A383VUM5</accession>
<dbReference type="PANTHER" id="PTHR11985">
    <property type="entry name" value="GLYCEROL-3-PHOSPHATE DEHYDROGENASE"/>
    <property type="match status" value="1"/>
</dbReference>
<dbReference type="SUPFAM" id="SSF54373">
    <property type="entry name" value="FAD-linked reductases, C-terminal domain"/>
    <property type="match status" value="1"/>
</dbReference>
<evidence type="ECO:0000256" key="8">
    <source>
        <dbReference type="ARBA" id="ARBA00022946"/>
    </source>
</evidence>
<evidence type="ECO:0000259" key="14">
    <source>
        <dbReference type="Pfam" id="PF16901"/>
    </source>
</evidence>
<dbReference type="GO" id="GO:0004368">
    <property type="term" value="F:glycerol-3-phosphate dehydrogenase (quinone) activity"/>
    <property type="evidence" value="ECO:0007669"/>
    <property type="project" value="UniProtKB-EC"/>
</dbReference>
<comment type="pathway">
    <text evidence="3">Polyol metabolism; glycerol degradation via glycerol kinase pathway; glycerone phosphate from sn-glycerol 3-phosphate (anaerobic route): step 1/1.</text>
</comment>
<dbReference type="InterPro" id="IPR036188">
    <property type="entry name" value="FAD/NAD-bd_sf"/>
</dbReference>
<comment type="similarity">
    <text evidence="4 11">Belongs to the FAD-dependent glycerol-3-phosphate dehydrogenase family.</text>
</comment>
<dbReference type="Gene3D" id="3.30.9.10">
    <property type="entry name" value="D-Amino Acid Oxidase, subunit A, domain 2"/>
    <property type="match status" value="1"/>
</dbReference>
<keyword evidence="9 11" id="KW-0560">Oxidoreductase</keyword>
<comment type="subcellular location">
    <subcellularLocation>
        <location evidence="2">Mitochondrion</location>
    </subcellularLocation>
</comment>
<evidence type="ECO:0000256" key="7">
    <source>
        <dbReference type="ARBA" id="ARBA00022827"/>
    </source>
</evidence>
<reference evidence="15 16" key="1">
    <citation type="submission" date="2016-10" db="EMBL/GenBank/DDBJ databases">
        <authorList>
            <person name="Cai Z."/>
        </authorList>
    </citation>
    <scope>NUCLEOTIDE SEQUENCE [LARGE SCALE GENOMIC DNA]</scope>
</reference>
<dbReference type="Gene3D" id="3.50.50.60">
    <property type="entry name" value="FAD/NAD(P)-binding domain"/>
    <property type="match status" value="1"/>
</dbReference>
<evidence type="ECO:0000313" key="15">
    <source>
        <dbReference type="EMBL" id="SZX68482.1"/>
    </source>
</evidence>
<keyword evidence="16" id="KW-1185">Reference proteome</keyword>
<dbReference type="GO" id="GO:0005739">
    <property type="term" value="C:mitochondrion"/>
    <property type="evidence" value="ECO:0007669"/>
    <property type="project" value="UniProtKB-SubCell"/>
</dbReference>
<dbReference type="Pfam" id="PF01266">
    <property type="entry name" value="DAO"/>
    <property type="match status" value="1"/>
</dbReference>
<dbReference type="PANTHER" id="PTHR11985:SF15">
    <property type="entry name" value="GLYCEROL-3-PHOSPHATE DEHYDROGENASE, MITOCHONDRIAL"/>
    <property type="match status" value="1"/>
</dbReference>
<sequence length="615" mass="65526">MISARLAPWLGVLGLGAGGGILLNSTQQQEGEHLMLAAAVPSRQQQVAALSTSRPNQPFDLLVIGGGATGTGIAVDAATRGLRTALIEREDFGSGTSSKSTKLVHGGVRYLEKAVFNLDYGQLKLVYEALQERRDLLDNAPHLTSTLPILMPCYKWWEVPFYWAGLKAYDLIAGTRNLAWSKYLLPSESLRRLPTLAEANHDGSSLKGTILYYDGQFDDARLNVALATTAAAAGAAVANYVEATGLIKDANGQVTGVHCRDKQSGKKFDVHAKVVINATGPFVDQVRDLNGRGVKHAVTASSGAHVTLPEWYGSAGVGMIVPKTKDGRVVFMLPFQGSIIAGTTDAPCPVTARPQASADEVAFILDAISDFLQIKVRHADVLSTWSGIRPLAADPTAQDAGNTGNIVRDHLIFTEPNGLITITGGKWTTYRRMAEDAVDVALATGRVQVAHQCTTSRLKLLGGQAYKHTQHAEVAQQASEMLPSSPACSSATARHLAAAYGDQAQHVLQLAAAQQLGKLLVPGHPYLEAEVVWAVRHEYCMSVEDFLARRTRLAFLDAKAAAAAVPRVAELMAAELRWSGHKKRGEMRAAAAYLATFATPPAPAPAPAATKQAAV</sequence>
<evidence type="ECO:0000256" key="4">
    <source>
        <dbReference type="ARBA" id="ARBA00007330"/>
    </source>
</evidence>
<keyword evidence="7" id="KW-0274">FAD</keyword>
<evidence type="ECO:0000256" key="2">
    <source>
        <dbReference type="ARBA" id="ARBA00004173"/>
    </source>
</evidence>
<evidence type="ECO:0000256" key="5">
    <source>
        <dbReference type="ARBA" id="ARBA00013029"/>
    </source>
</evidence>
<evidence type="ECO:0000256" key="6">
    <source>
        <dbReference type="ARBA" id="ARBA00022630"/>
    </source>
</evidence>
<evidence type="ECO:0000256" key="9">
    <source>
        <dbReference type="ARBA" id="ARBA00023002"/>
    </source>
</evidence>
<gene>
    <name evidence="15" type="ORF">BQ4739_LOCUS8829</name>
</gene>
<name>A0A383VUM5_TETOB</name>
<proteinExistence type="inferred from homology"/>
<keyword evidence="8" id="KW-0809">Transit peptide</keyword>
<dbReference type="EMBL" id="FNXT01000862">
    <property type="protein sequence ID" value="SZX68482.1"/>
    <property type="molecule type" value="Genomic_DNA"/>
</dbReference>
<feature type="signal peptide" evidence="12">
    <location>
        <begin position="1"/>
        <end position="18"/>
    </location>
</feature>
<dbReference type="PRINTS" id="PR01001">
    <property type="entry name" value="FADG3PDH"/>
</dbReference>
<feature type="domain" description="FAD dependent oxidoreductase" evidence="13">
    <location>
        <begin position="60"/>
        <end position="431"/>
    </location>
</feature>
<dbReference type="STRING" id="3088.A0A383VUM5"/>
<dbReference type="FunFam" id="1.10.8.870:FF:000004">
    <property type="entry name" value="Glycerol-3-phosphate dehydrogenase"/>
    <property type="match status" value="1"/>
</dbReference>
<dbReference type="InterPro" id="IPR038299">
    <property type="entry name" value="DAO_C_sf"/>
</dbReference>
<dbReference type="GO" id="GO:0006072">
    <property type="term" value="P:glycerol-3-phosphate metabolic process"/>
    <property type="evidence" value="ECO:0007669"/>
    <property type="project" value="UniProtKB-UniRule"/>
</dbReference>
<evidence type="ECO:0000256" key="11">
    <source>
        <dbReference type="RuleBase" id="RU361217"/>
    </source>
</evidence>
<keyword evidence="6 11" id="KW-0285">Flavoprotein</keyword>
<organism evidence="15 16">
    <name type="scientific">Tetradesmus obliquus</name>
    <name type="common">Green alga</name>
    <name type="synonym">Acutodesmus obliquus</name>
    <dbReference type="NCBI Taxonomy" id="3088"/>
    <lineage>
        <taxon>Eukaryota</taxon>
        <taxon>Viridiplantae</taxon>
        <taxon>Chlorophyta</taxon>
        <taxon>core chlorophytes</taxon>
        <taxon>Chlorophyceae</taxon>
        <taxon>CS clade</taxon>
        <taxon>Sphaeropleales</taxon>
        <taxon>Scenedesmaceae</taxon>
        <taxon>Tetradesmus</taxon>
    </lineage>
</organism>
<dbReference type="InterPro" id="IPR031656">
    <property type="entry name" value="DAO_C"/>
</dbReference>
<dbReference type="InterPro" id="IPR006076">
    <property type="entry name" value="FAD-dep_OxRdtase"/>
</dbReference>
<dbReference type="AlphaFoldDB" id="A0A383VUM5"/>
<dbReference type="EC" id="1.1.5.3" evidence="5 11"/>
<dbReference type="Gene3D" id="1.10.8.870">
    <property type="entry name" value="Alpha-glycerophosphate oxidase, cap domain"/>
    <property type="match status" value="1"/>
</dbReference>
<evidence type="ECO:0000313" key="16">
    <source>
        <dbReference type="Proteomes" id="UP000256970"/>
    </source>
</evidence>
<keyword evidence="10" id="KW-0496">Mitochondrion</keyword>
<dbReference type="PROSITE" id="PS00978">
    <property type="entry name" value="FAD_G3PDH_2"/>
    <property type="match status" value="1"/>
</dbReference>
<dbReference type="Proteomes" id="UP000256970">
    <property type="component" value="Unassembled WGS sequence"/>
</dbReference>
<comment type="cofactor">
    <cofactor evidence="1 11">
        <name>FAD</name>
        <dbReference type="ChEBI" id="CHEBI:57692"/>
    </cofactor>
</comment>
<evidence type="ECO:0000256" key="1">
    <source>
        <dbReference type="ARBA" id="ARBA00001974"/>
    </source>
</evidence>
<dbReference type="Pfam" id="PF16901">
    <property type="entry name" value="DAO_C"/>
    <property type="match status" value="1"/>
</dbReference>
<evidence type="ECO:0000256" key="10">
    <source>
        <dbReference type="ARBA" id="ARBA00023128"/>
    </source>
</evidence>
<feature type="domain" description="Alpha-glycerophosphate oxidase C-terminal" evidence="14">
    <location>
        <begin position="453"/>
        <end position="582"/>
    </location>
</feature>
<evidence type="ECO:0000259" key="13">
    <source>
        <dbReference type="Pfam" id="PF01266"/>
    </source>
</evidence>
<feature type="chain" id="PRO_5016888516" description="Glycerol-3-phosphate dehydrogenase" evidence="12">
    <location>
        <begin position="19"/>
        <end position="615"/>
    </location>
</feature>
<evidence type="ECO:0000256" key="12">
    <source>
        <dbReference type="SAM" id="SignalP"/>
    </source>
</evidence>
<dbReference type="SUPFAM" id="SSF51905">
    <property type="entry name" value="FAD/NAD(P)-binding domain"/>
    <property type="match status" value="1"/>
</dbReference>